<dbReference type="AlphaFoldDB" id="A0AAW1MX83"/>
<evidence type="ECO:0000313" key="4">
    <source>
        <dbReference type="Proteomes" id="UP001443914"/>
    </source>
</evidence>
<proteinExistence type="predicted"/>
<evidence type="ECO:0000256" key="1">
    <source>
        <dbReference type="PROSITE-ProRule" id="PRU00325"/>
    </source>
</evidence>
<dbReference type="PANTHER" id="PTHR47718:SF13">
    <property type="entry name" value="OS09G0290500 PROTEIN"/>
    <property type="match status" value="1"/>
</dbReference>
<name>A0AAW1MX83_SAPOF</name>
<dbReference type="GO" id="GO:0008270">
    <property type="term" value="F:zinc ion binding"/>
    <property type="evidence" value="ECO:0007669"/>
    <property type="project" value="UniProtKB-KW"/>
</dbReference>
<accession>A0AAW1MX83</accession>
<keyword evidence="1" id="KW-0863">Zinc-finger</keyword>
<feature type="domain" description="SWIM-type" evidence="2">
    <location>
        <begin position="403"/>
        <end position="439"/>
    </location>
</feature>
<gene>
    <name evidence="3" type="ORF">RND81_02G187100</name>
</gene>
<keyword evidence="1" id="KW-0479">Metal-binding</keyword>
<evidence type="ECO:0000259" key="2">
    <source>
        <dbReference type="PROSITE" id="PS50966"/>
    </source>
</evidence>
<sequence>MDPIVDMEFVFGEQFATLCFMYAYKTGFQFHVRTSDILDVYKEKGVRRNGVGDSDAQLHMMKRIRLDCSKGRNSKTNPEHVPCKVFVDDRIKFGGDKVVITQCDLVHNHELDPSMSHHVPNYKHIGEAGITMTRNFNTLIMEGGGYENLLFNYRDMRNAINQERRKGRFGDVNGALLNIFWADARCHAMYKAFGDPVSYDMTFLSNRYHMPFSPFVGVNHHGSTIIFAAALVSYEETETFEWNLRSHPQFTAIDRDMRTLVHESMTEEEFQNLWSEMVEKYNLHQNSWVREAWSIRRPRVLVEQSNRYFKSFVSIETGLKQFIDQFEFAVKRKAEEENVLHFADKNRPLKWDQGILLEDVKYEVYGCINTNVETLPNILGFVKMFRATSKVNDPFWKKERRCFDVSIDTVSGEYKCGCKLFEFKGIVCMHIIKCPDVMDVNVIPDKYILARWCKDLVRGYANIWVGYYDPGQSERVKRSVELTVRSDYMTTLATHDDEAYHIYMKKTNELIKTFEAHAGIENFDTFGEGDVSTRVWGRRRLQRSSLAR</sequence>
<keyword evidence="4" id="KW-1185">Reference proteome</keyword>
<organism evidence="3 4">
    <name type="scientific">Saponaria officinalis</name>
    <name type="common">Common soapwort</name>
    <name type="synonym">Lychnis saponaria</name>
    <dbReference type="NCBI Taxonomy" id="3572"/>
    <lineage>
        <taxon>Eukaryota</taxon>
        <taxon>Viridiplantae</taxon>
        <taxon>Streptophyta</taxon>
        <taxon>Embryophyta</taxon>
        <taxon>Tracheophyta</taxon>
        <taxon>Spermatophyta</taxon>
        <taxon>Magnoliopsida</taxon>
        <taxon>eudicotyledons</taxon>
        <taxon>Gunneridae</taxon>
        <taxon>Pentapetalae</taxon>
        <taxon>Caryophyllales</taxon>
        <taxon>Caryophyllaceae</taxon>
        <taxon>Caryophylleae</taxon>
        <taxon>Saponaria</taxon>
    </lineage>
</organism>
<dbReference type="PROSITE" id="PS50966">
    <property type="entry name" value="ZF_SWIM"/>
    <property type="match status" value="1"/>
</dbReference>
<dbReference type="PANTHER" id="PTHR47718">
    <property type="entry name" value="OS01G0519700 PROTEIN"/>
    <property type="match status" value="1"/>
</dbReference>
<dbReference type="Pfam" id="PF10551">
    <property type="entry name" value="MULE"/>
    <property type="match status" value="1"/>
</dbReference>
<evidence type="ECO:0000313" key="3">
    <source>
        <dbReference type="EMBL" id="KAK9750317.1"/>
    </source>
</evidence>
<protein>
    <recommendedName>
        <fullName evidence="2">SWIM-type domain-containing protein</fullName>
    </recommendedName>
</protein>
<keyword evidence="1" id="KW-0862">Zinc</keyword>
<dbReference type="EMBL" id="JBDFQZ010000002">
    <property type="protein sequence ID" value="KAK9750317.1"/>
    <property type="molecule type" value="Genomic_DNA"/>
</dbReference>
<reference evidence="3" key="1">
    <citation type="submission" date="2024-03" db="EMBL/GenBank/DDBJ databases">
        <title>WGS assembly of Saponaria officinalis var. Norfolk2.</title>
        <authorList>
            <person name="Jenkins J."/>
            <person name="Shu S."/>
            <person name="Grimwood J."/>
            <person name="Barry K."/>
            <person name="Goodstein D."/>
            <person name="Schmutz J."/>
            <person name="Leebens-Mack J."/>
            <person name="Osbourn A."/>
        </authorList>
    </citation>
    <scope>NUCLEOTIDE SEQUENCE [LARGE SCALE GENOMIC DNA]</scope>
    <source>
        <strain evidence="3">JIC</strain>
    </source>
</reference>
<dbReference type="InterPro" id="IPR018289">
    <property type="entry name" value="MULE_transposase_dom"/>
</dbReference>
<dbReference type="InterPro" id="IPR007527">
    <property type="entry name" value="Znf_SWIM"/>
</dbReference>
<comment type="caution">
    <text evidence="3">The sequence shown here is derived from an EMBL/GenBank/DDBJ whole genome shotgun (WGS) entry which is preliminary data.</text>
</comment>
<dbReference type="Proteomes" id="UP001443914">
    <property type="component" value="Unassembled WGS sequence"/>
</dbReference>